<protein>
    <recommendedName>
        <fullName evidence="4">Transmembrane protein</fullName>
    </recommendedName>
</protein>
<keyword evidence="1" id="KW-0732">Signal</keyword>
<feature type="chain" id="PRO_5022984975" description="Transmembrane protein" evidence="1">
    <location>
        <begin position="31"/>
        <end position="152"/>
    </location>
</feature>
<dbReference type="EMBL" id="CP042997">
    <property type="protein sequence ID" value="QEH36189.1"/>
    <property type="molecule type" value="Genomic_DNA"/>
</dbReference>
<evidence type="ECO:0000313" key="2">
    <source>
        <dbReference type="EMBL" id="QEH36189.1"/>
    </source>
</evidence>
<feature type="signal peptide" evidence="1">
    <location>
        <begin position="1"/>
        <end position="30"/>
    </location>
</feature>
<name>A0A5B9W7S8_9BACT</name>
<dbReference type="RefSeq" id="WP_148595902.1">
    <property type="nucleotide sequence ID" value="NZ_CP042997.1"/>
</dbReference>
<dbReference type="KEGG" id="agv:OJF2_47490"/>
<proteinExistence type="predicted"/>
<gene>
    <name evidence="2" type="ORF">OJF2_47490</name>
</gene>
<dbReference type="Proteomes" id="UP000324233">
    <property type="component" value="Chromosome"/>
</dbReference>
<accession>A0A5B9W7S8</accession>
<dbReference type="AlphaFoldDB" id="A0A5B9W7S8"/>
<evidence type="ECO:0000256" key="1">
    <source>
        <dbReference type="SAM" id="SignalP"/>
    </source>
</evidence>
<reference evidence="2 3" key="1">
    <citation type="submission" date="2019-08" db="EMBL/GenBank/DDBJ databases">
        <title>Deep-cultivation of Planctomycetes and their phenomic and genomic characterization uncovers novel biology.</title>
        <authorList>
            <person name="Wiegand S."/>
            <person name="Jogler M."/>
            <person name="Boedeker C."/>
            <person name="Pinto D."/>
            <person name="Vollmers J."/>
            <person name="Rivas-Marin E."/>
            <person name="Kohn T."/>
            <person name="Peeters S.H."/>
            <person name="Heuer A."/>
            <person name="Rast P."/>
            <person name="Oberbeckmann S."/>
            <person name="Bunk B."/>
            <person name="Jeske O."/>
            <person name="Meyerdierks A."/>
            <person name="Storesund J.E."/>
            <person name="Kallscheuer N."/>
            <person name="Luecker S."/>
            <person name="Lage O.M."/>
            <person name="Pohl T."/>
            <person name="Merkel B.J."/>
            <person name="Hornburger P."/>
            <person name="Mueller R.-W."/>
            <person name="Bruemmer F."/>
            <person name="Labrenz M."/>
            <person name="Spormann A.M."/>
            <person name="Op den Camp H."/>
            <person name="Overmann J."/>
            <person name="Amann R."/>
            <person name="Jetten M.S.M."/>
            <person name="Mascher T."/>
            <person name="Medema M.H."/>
            <person name="Devos D.P."/>
            <person name="Kaster A.-K."/>
            <person name="Ovreas L."/>
            <person name="Rohde M."/>
            <person name="Galperin M.Y."/>
            <person name="Jogler C."/>
        </authorList>
    </citation>
    <scope>NUCLEOTIDE SEQUENCE [LARGE SCALE GENOMIC DNA]</scope>
    <source>
        <strain evidence="2 3">OJF2</strain>
    </source>
</reference>
<evidence type="ECO:0000313" key="3">
    <source>
        <dbReference type="Proteomes" id="UP000324233"/>
    </source>
</evidence>
<evidence type="ECO:0008006" key="4">
    <source>
        <dbReference type="Google" id="ProtNLM"/>
    </source>
</evidence>
<sequence length="152" mass="15785" precursor="true">MSTRPQTGRRRLARSLVVAATLLGLSPQFVGCSASRIAGRKPSVLAPAAAAKTAAAESAGSKEVALASVEAAEGRTEPLRTWWRGSKLRRDIRRGTHAGKEGVKEATRLARIAAVWTMVGSVIAGLLWLNGEADDGNLSPGPDDGTSLVGSN</sequence>
<keyword evidence="3" id="KW-1185">Reference proteome</keyword>
<organism evidence="2 3">
    <name type="scientific">Aquisphaera giovannonii</name>
    <dbReference type="NCBI Taxonomy" id="406548"/>
    <lineage>
        <taxon>Bacteria</taxon>
        <taxon>Pseudomonadati</taxon>
        <taxon>Planctomycetota</taxon>
        <taxon>Planctomycetia</taxon>
        <taxon>Isosphaerales</taxon>
        <taxon>Isosphaeraceae</taxon>
        <taxon>Aquisphaera</taxon>
    </lineage>
</organism>